<dbReference type="InterPro" id="IPR004514">
    <property type="entry name" value="Gln-tRNA-synth"/>
</dbReference>
<dbReference type="PANTHER" id="PTHR43097:SF4">
    <property type="entry name" value="GLUTAMINE--TRNA LIGASE"/>
    <property type="match status" value="1"/>
</dbReference>
<feature type="domain" description="Glutaminyl-tRNA synthetase class Ib non-specific RNA-binding" evidence="13">
    <location>
        <begin position="12"/>
        <end position="170"/>
    </location>
</feature>
<dbReference type="GO" id="GO:0005524">
    <property type="term" value="F:ATP binding"/>
    <property type="evidence" value="ECO:0007669"/>
    <property type="project" value="UniProtKB-KW"/>
</dbReference>
<dbReference type="InterPro" id="IPR011035">
    <property type="entry name" value="Ribosomal_bL25/Gln-tRNA_synth"/>
</dbReference>
<evidence type="ECO:0000313" key="14">
    <source>
        <dbReference type="EMBL" id="SCV69645.1"/>
    </source>
</evidence>
<evidence type="ECO:0000259" key="13">
    <source>
        <dbReference type="Pfam" id="PF04558"/>
    </source>
</evidence>
<keyword evidence="7 9" id="KW-0030">Aminoacyl-tRNA synthetase</keyword>
<proteinExistence type="inferred from homology"/>
<keyword evidence="15" id="KW-1185">Reference proteome</keyword>
<evidence type="ECO:0000256" key="10">
    <source>
        <dbReference type="SAM" id="MobiDB-lite"/>
    </source>
</evidence>
<dbReference type="SUPFAM" id="SSF50715">
    <property type="entry name" value="Ribosomal protein L25-like"/>
    <property type="match status" value="1"/>
</dbReference>
<feature type="domain" description="Glutamyl/glutaminyl-tRNA synthetase class Ib anti-codon binding" evidence="12">
    <location>
        <begin position="586"/>
        <end position="687"/>
    </location>
</feature>
<name>A0A238F8W5_9BASI</name>
<gene>
    <name evidence="14" type="ORF">BQ2448_1039</name>
</gene>
<reference evidence="15" key="1">
    <citation type="submission" date="2016-09" db="EMBL/GenBank/DDBJ databases">
        <authorList>
            <person name="Jeantristanb JTB J.-T."/>
            <person name="Ricardo R."/>
        </authorList>
    </citation>
    <scope>NUCLEOTIDE SEQUENCE [LARGE SCALE GENOMIC DNA]</scope>
</reference>
<dbReference type="Gene3D" id="2.40.240.10">
    <property type="entry name" value="Ribosomal Protein L25, Chain P"/>
    <property type="match status" value="2"/>
</dbReference>
<evidence type="ECO:0000256" key="8">
    <source>
        <dbReference type="ARBA" id="ARBA00048270"/>
    </source>
</evidence>
<keyword evidence="3 9" id="KW-0436">Ligase</keyword>
<evidence type="ECO:0000313" key="15">
    <source>
        <dbReference type="Proteomes" id="UP000198372"/>
    </source>
</evidence>
<dbReference type="GO" id="GO:0004819">
    <property type="term" value="F:glutamine-tRNA ligase activity"/>
    <property type="evidence" value="ECO:0007669"/>
    <property type="project" value="UniProtKB-EC"/>
</dbReference>
<dbReference type="InterPro" id="IPR050132">
    <property type="entry name" value="Gln/Glu-tRNA_Ligase"/>
</dbReference>
<dbReference type="FunFam" id="3.90.800.10:FF:000001">
    <property type="entry name" value="Glutamine--tRNA ligase"/>
    <property type="match status" value="1"/>
</dbReference>
<dbReference type="Proteomes" id="UP000198372">
    <property type="component" value="Unassembled WGS sequence"/>
</dbReference>
<evidence type="ECO:0000256" key="7">
    <source>
        <dbReference type="ARBA" id="ARBA00023146"/>
    </source>
</evidence>
<evidence type="ECO:0000256" key="9">
    <source>
        <dbReference type="RuleBase" id="RU363037"/>
    </source>
</evidence>
<dbReference type="NCBIfam" id="TIGR00440">
    <property type="entry name" value="glnS"/>
    <property type="match status" value="1"/>
</dbReference>
<dbReference type="Pfam" id="PF03950">
    <property type="entry name" value="tRNA-synt_1c_C"/>
    <property type="match status" value="1"/>
</dbReference>
<dbReference type="Gene3D" id="3.40.50.620">
    <property type="entry name" value="HUPs"/>
    <property type="match status" value="1"/>
</dbReference>
<dbReference type="PROSITE" id="PS00178">
    <property type="entry name" value="AA_TRNA_LIGASE_I"/>
    <property type="match status" value="1"/>
</dbReference>
<dbReference type="InterPro" id="IPR020059">
    <property type="entry name" value="Glu/Gln-tRNA-synth_Ib_codon-bd"/>
</dbReference>
<dbReference type="GO" id="GO:0005829">
    <property type="term" value="C:cytosol"/>
    <property type="evidence" value="ECO:0007669"/>
    <property type="project" value="TreeGrafter"/>
</dbReference>
<sequence>MAPPPLDPAQNELCRYLQQCGLSQVRSTETARSKTSANVQAFFRKHELDKMGLSDKQALLMLQVVKDANRVGDMGQRYLVKRVKEGGLEKAEQVTAAVKYLSSHTGEEVNEATFDKACGVGFSATPDQVLSHVRDYVESHKDEITKVGWPGINKVSAQIKLNDDFLRWVNMLELRDAFNAVYVEVLGEKPDPKAVAAGAAAGGAAKNGKGTAKDASKKVSTTPAAATTWAAVPDDKPKDMFGTGWLARLHKPGGNEQVYPERMEEHLKATEGKVFTRFPPEPNGFLHIGHSKAIAVNFGYAKYNKGHCYLRYDDTNPEAEEQIYFDKTLEAVRWLGYEPYKITHSSDHFQKLYDLAKELIKAGLAYTSDDTPEDIAAQRGGKEHGPRHESKDRNKPIEQSLKEFQDMKNGKYKPGEMTLRMKQDMTSPNPTMWDIIAYRVLLTPHHRTGTDWCIYPTYDFTHCLCDSFENISHSLCTTEFIGARAAYEWLCDALKVYKPRQSEYGRLSLEGAITSKRKLLRLVKEGHVSGWDDPRLHTLIALKRRGVPPAAIIAFVSHLGVSPNSSLVPLARFEQTVRQHLEMSTPRLMMVLKPIKVVLDNVDDDFYLEIEKALHPKIPEMGSNKIPFTKTFYIDGDDFRADGDLKDFFRLCPGATVGLLQVPHAVTYLSHEVDEKGEVKEVRCRYEVGKTIKPKAWIQWVAEHAPSRSPVPIKQARIFKRLFKSDDPASLGDKYIDDIDPNSLTKVDGAMIEPGIWEVIEQSLKRAKEIVEERKKEAEKNGTDAPPQVEGLEVVRFQGMRVAYFALDSDSKLKKGRRACGAAEGEDEIVLNLIAPLKQDAAAGKKV</sequence>
<evidence type="ECO:0000259" key="11">
    <source>
        <dbReference type="Pfam" id="PF00749"/>
    </source>
</evidence>
<dbReference type="InterPro" id="IPR014729">
    <property type="entry name" value="Rossmann-like_a/b/a_fold"/>
</dbReference>
<keyword evidence="4 9" id="KW-0547">Nucleotide-binding</keyword>
<dbReference type="InterPro" id="IPR001412">
    <property type="entry name" value="aa-tRNA-synth_I_CS"/>
</dbReference>
<dbReference type="SUPFAM" id="SSF52374">
    <property type="entry name" value="Nucleotidylyl transferase"/>
    <property type="match status" value="1"/>
</dbReference>
<dbReference type="AlphaFoldDB" id="A0A238F8W5"/>
<dbReference type="Pfam" id="PF04558">
    <property type="entry name" value="tRNA_synt_1c_R1"/>
    <property type="match status" value="1"/>
</dbReference>
<dbReference type="EC" id="6.1.1.18" evidence="2"/>
<organism evidence="14 15">
    <name type="scientific">Microbotryum intermedium</name>
    <dbReference type="NCBI Taxonomy" id="269621"/>
    <lineage>
        <taxon>Eukaryota</taxon>
        <taxon>Fungi</taxon>
        <taxon>Dikarya</taxon>
        <taxon>Basidiomycota</taxon>
        <taxon>Pucciniomycotina</taxon>
        <taxon>Microbotryomycetes</taxon>
        <taxon>Microbotryales</taxon>
        <taxon>Microbotryaceae</taxon>
        <taxon>Microbotryum</taxon>
    </lineage>
</organism>
<dbReference type="InterPro" id="IPR020058">
    <property type="entry name" value="Glu/Gln-tRNA-synth_Ib_cat-dom"/>
</dbReference>
<dbReference type="InterPro" id="IPR020056">
    <property type="entry name" value="Rbsml_bL25/Gln-tRNA_synth_N"/>
</dbReference>
<dbReference type="InterPro" id="IPR042558">
    <property type="entry name" value="Gln-tRNA-synth_Ib_RNA-bd_N_1"/>
</dbReference>
<dbReference type="Pfam" id="PF00749">
    <property type="entry name" value="tRNA-synt_1c"/>
    <property type="match status" value="1"/>
</dbReference>
<dbReference type="GO" id="GO:0006425">
    <property type="term" value="P:glutaminyl-tRNA aminoacylation"/>
    <property type="evidence" value="ECO:0007669"/>
    <property type="project" value="InterPro"/>
</dbReference>
<evidence type="ECO:0000256" key="4">
    <source>
        <dbReference type="ARBA" id="ARBA00022741"/>
    </source>
</evidence>
<keyword evidence="6 9" id="KW-0648">Protein biosynthesis</keyword>
<dbReference type="EMBL" id="FMSP01000005">
    <property type="protein sequence ID" value="SCV69645.1"/>
    <property type="molecule type" value="Genomic_DNA"/>
</dbReference>
<accession>A0A238F8W5</accession>
<comment type="catalytic activity">
    <reaction evidence="8">
        <text>tRNA(Gln) + L-glutamine + ATP = L-glutaminyl-tRNA(Gln) + AMP + diphosphate</text>
        <dbReference type="Rhea" id="RHEA:20121"/>
        <dbReference type="Rhea" id="RHEA-COMP:9662"/>
        <dbReference type="Rhea" id="RHEA-COMP:9681"/>
        <dbReference type="ChEBI" id="CHEBI:30616"/>
        <dbReference type="ChEBI" id="CHEBI:33019"/>
        <dbReference type="ChEBI" id="CHEBI:58359"/>
        <dbReference type="ChEBI" id="CHEBI:78442"/>
        <dbReference type="ChEBI" id="CHEBI:78521"/>
        <dbReference type="ChEBI" id="CHEBI:456215"/>
        <dbReference type="EC" id="6.1.1.18"/>
    </reaction>
</comment>
<feature type="compositionally biased region" description="Basic and acidic residues" evidence="10">
    <location>
        <begin position="380"/>
        <end position="399"/>
    </location>
</feature>
<feature type="region of interest" description="Disordered" evidence="10">
    <location>
        <begin position="371"/>
        <end position="399"/>
    </location>
</feature>
<evidence type="ECO:0000256" key="5">
    <source>
        <dbReference type="ARBA" id="ARBA00022840"/>
    </source>
</evidence>
<evidence type="ECO:0000256" key="3">
    <source>
        <dbReference type="ARBA" id="ARBA00022598"/>
    </source>
</evidence>
<dbReference type="PRINTS" id="PR00987">
    <property type="entry name" value="TRNASYNTHGLU"/>
</dbReference>
<dbReference type="STRING" id="269621.A0A238F8W5"/>
<dbReference type="OrthoDB" id="10250478at2759"/>
<dbReference type="FunFam" id="3.40.50.620:FF:000037">
    <property type="entry name" value="Glutamine--tRNA ligase cytoplasmic"/>
    <property type="match status" value="1"/>
</dbReference>
<dbReference type="PANTHER" id="PTHR43097">
    <property type="entry name" value="GLUTAMINE-TRNA LIGASE"/>
    <property type="match status" value="1"/>
</dbReference>
<comment type="similarity">
    <text evidence="1 9">Belongs to the class-I aminoacyl-tRNA synthetase family.</text>
</comment>
<evidence type="ECO:0000256" key="2">
    <source>
        <dbReference type="ARBA" id="ARBA00012836"/>
    </source>
</evidence>
<dbReference type="InterPro" id="IPR007639">
    <property type="entry name" value="Gln-tRNA-synth_Ib_RNA-bd_N"/>
</dbReference>
<protein>
    <recommendedName>
        <fullName evidence="2">glutamine--tRNA ligase</fullName>
        <ecNumber evidence="2">6.1.1.18</ecNumber>
    </recommendedName>
</protein>
<keyword evidence="5 9" id="KW-0067">ATP-binding</keyword>
<evidence type="ECO:0000256" key="6">
    <source>
        <dbReference type="ARBA" id="ARBA00022917"/>
    </source>
</evidence>
<dbReference type="InterPro" id="IPR000924">
    <property type="entry name" value="Glu/Gln-tRNA-synth"/>
</dbReference>
<dbReference type="FunFam" id="2.40.240.10:FF:000007">
    <property type="entry name" value="Glutamine--tRNA ligase"/>
    <property type="match status" value="1"/>
</dbReference>
<evidence type="ECO:0000259" key="12">
    <source>
        <dbReference type="Pfam" id="PF03950"/>
    </source>
</evidence>
<dbReference type="Gene3D" id="1.10.8.1290">
    <property type="entry name" value="Glutaminyl-tRNA synthetase, non-specific RNA binding region part 1, domain 1"/>
    <property type="match status" value="1"/>
</dbReference>
<evidence type="ECO:0000256" key="1">
    <source>
        <dbReference type="ARBA" id="ARBA00005594"/>
    </source>
</evidence>
<feature type="domain" description="Glutamyl/glutaminyl-tRNA synthetase class Ib catalytic" evidence="11">
    <location>
        <begin position="273"/>
        <end position="574"/>
    </location>
</feature>